<proteinExistence type="predicted"/>
<dbReference type="GO" id="GO:0070860">
    <property type="term" value="C:RNA polymerase I core factor complex"/>
    <property type="evidence" value="ECO:0007669"/>
    <property type="project" value="TreeGrafter"/>
</dbReference>
<evidence type="ECO:0000256" key="1">
    <source>
        <dbReference type="SAM" id="MobiDB-lite"/>
    </source>
</evidence>
<reference evidence="2 3" key="1">
    <citation type="submission" date="2015-05" db="EMBL/GenBank/DDBJ databases">
        <title>Distinctive expansion of gene families associated with plant cell wall degradation and secondary metabolism in the genomes of grapevine trunk pathogens.</title>
        <authorList>
            <person name="Lawrence D.P."/>
            <person name="Travadon R."/>
            <person name="Rolshausen P.E."/>
            <person name="Baumgartner K."/>
        </authorList>
    </citation>
    <scope>NUCLEOTIDE SEQUENCE [LARGE SCALE GENOMIC DNA]</scope>
    <source>
        <strain evidence="2">UCRPC4</strain>
    </source>
</reference>
<protein>
    <submittedName>
        <fullName evidence="2">Uncharacterized protein</fullName>
    </submittedName>
</protein>
<dbReference type="OrthoDB" id="2159786at2759"/>
<keyword evidence="3" id="KW-1185">Reference proteome</keyword>
<dbReference type="GO" id="GO:0001164">
    <property type="term" value="F:RNA polymerase I core promoter sequence-specific DNA binding"/>
    <property type="evidence" value="ECO:0007669"/>
    <property type="project" value="InterPro"/>
</dbReference>
<dbReference type="PANTHER" id="PTHR28244:SF1">
    <property type="entry name" value="RNA POLYMERASE I-SPECIFIC TRANSCRIPTION INITIATION FACTOR RRN11"/>
    <property type="match status" value="1"/>
</dbReference>
<reference evidence="2 3" key="2">
    <citation type="submission" date="2015-05" db="EMBL/GenBank/DDBJ databases">
        <authorList>
            <person name="Morales-Cruz A."/>
            <person name="Amrine K.C."/>
            <person name="Cantu D."/>
        </authorList>
    </citation>
    <scope>NUCLEOTIDE SEQUENCE [LARGE SCALE GENOMIC DNA]</scope>
    <source>
        <strain evidence="2">UCRPC4</strain>
    </source>
</reference>
<organism evidence="2 3">
    <name type="scientific">Phaeomoniella chlamydospora</name>
    <name type="common">Phaeoacremonium chlamydosporum</name>
    <dbReference type="NCBI Taxonomy" id="158046"/>
    <lineage>
        <taxon>Eukaryota</taxon>
        <taxon>Fungi</taxon>
        <taxon>Dikarya</taxon>
        <taxon>Ascomycota</taxon>
        <taxon>Pezizomycotina</taxon>
        <taxon>Eurotiomycetes</taxon>
        <taxon>Chaetothyriomycetidae</taxon>
        <taxon>Phaeomoniellales</taxon>
        <taxon>Phaeomoniellaceae</taxon>
        <taxon>Phaeomoniella</taxon>
    </lineage>
</organism>
<accession>A0A0G2HCL1</accession>
<comment type="caution">
    <text evidence="2">The sequence shown here is derived from an EMBL/GenBank/DDBJ whole genome shotgun (WGS) entry which is preliminary data.</text>
</comment>
<dbReference type="Proteomes" id="UP000053317">
    <property type="component" value="Unassembled WGS sequence"/>
</dbReference>
<dbReference type="GO" id="GO:0042790">
    <property type="term" value="P:nucleolar large rRNA transcription by RNA polymerase I"/>
    <property type="evidence" value="ECO:0007669"/>
    <property type="project" value="TreeGrafter"/>
</dbReference>
<dbReference type="EMBL" id="LCWF01000036">
    <property type="protein sequence ID" value="KKY26280.1"/>
    <property type="molecule type" value="Genomic_DNA"/>
</dbReference>
<evidence type="ECO:0000313" key="3">
    <source>
        <dbReference type="Proteomes" id="UP000053317"/>
    </source>
</evidence>
<dbReference type="InterPro" id="IPR007224">
    <property type="entry name" value="TIF_Rrn11"/>
</dbReference>
<name>A0A0G2HCL1_PHACM</name>
<dbReference type="PANTHER" id="PTHR28244">
    <property type="entry name" value="RNA POLYMERASE I-SPECIFIC TRANSCRIPTION INITIATION FACTOR RRN11"/>
    <property type="match status" value="1"/>
</dbReference>
<sequence>MSSAVFVSPLPISELTKSTRRFGSNGSAKKRKRTLFTKADRDEAPSDDASDSDGPSGPSRQRSMSSQNRQLILTPDDIYQYSVAGQPLDQELPGHNFPHSSGPKSGPAELEIERPVLSSLESKESLRSQHLAVITAILHRCILERDWDRAERALSLMLWSDSGGKGHMGHIDIRTHGRWGIGAELLLRKGRNQRGRSSSSRFSRTGFELAKQYYQTLIVQHPFYKHKPRSTDERSFNLALFDFWIFVAHQDGKRIRDGEDNEEMDYYAKRQLGLQQELEEARQIASSMDNLMISPLYSQHVEFIKLRAMVALWVADLSRELDAVVEDIANVEQPIGMDTNEPENGDAADSVYAGFLDSDEGHYGAKEPQRNIEAEESQMKANELFASLRARLGSPDESDDD</sequence>
<gene>
    <name evidence="2" type="ORF">UCRPC4_g01555</name>
</gene>
<evidence type="ECO:0000313" key="2">
    <source>
        <dbReference type="EMBL" id="KKY26280.1"/>
    </source>
</evidence>
<dbReference type="GO" id="GO:0017025">
    <property type="term" value="F:TBP-class protein binding"/>
    <property type="evidence" value="ECO:0007669"/>
    <property type="project" value="TreeGrafter"/>
</dbReference>
<feature type="region of interest" description="Disordered" evidence="1">
    <location>
        <begin position="89"/>
        <end position="108"/>
    </location>
</feature>
<feature type="region of interest" description="Disordered" evidence="1">
    <location>
        <begin position="358"/>
        <end position="378"/>
    </location>
</feature>
<dbReference type="Pfam" id="PF04090">
    <property type="entry name" value="Rrn11"/>
    <property type="match status" value="1"/>
</dbReference>
<dbReference type="GO" id="GO:0001181">
    <property type="term" value="F:RNA polymerase I general transcription initiation factor activity"/>
    <property type="evidence" value="ECO:0007669"/>
    <property type="project" value="InterPro"/>
</dbReference>
<feature type="region of interest" description="Disordered" evidence="1">
    <location>
        <begin position="1"/>
        <end position="67"/>
    </location>
</feature>
<dbReference type="AlphaFoldDB" id="A0A0G2HCL1"/>
<feature type="compositionally biased region" description="Basic and acidic residues" evidence="1">
    <location>
        <begin position="359"/>
        <end position="373"/>
    </location>
</feature>
<feature type="compositionally biased region" description="Low complexity" evidence="1">
    <location>
        <begin position="52"/>
        <end position="67"/>
    </location>
</feature>
<dbReference type="InterPro" id="IPR053029">
    <property type="entry name" value="RNA_pol_I-specific_init_factor"/>
</dbReference>